<proteinExistence type="predicted"/>
<evidence type="ECO:0000313" key="2">
    <source>
        <dbReference type="Proteomes" id="UP001056634"/>
    </source>
</evidence>
<accession>A0A9E7N2Q6</accession>
<dbReference type="EMBL" id="ON529851">
    <property type="protein sequence ID" value="UTC28779.1"/>
    <property type="molecule type" value="Genomic_DNA"/>
</dbReference>
<keyword evidence="2" id="KW-1185">Reference proteome</keyword>
<evidence type="ECO:0000313" key="1">
    <source>
        <dbReference type="EMBL" id="UTC28779.1"/>
    </source>
</evidence>
<reference evidence="1" key="1">
    <citation type="submission" date="2022-04" db="EMBL/GenBank/DDBJ databases">
        <authorList>
            <person name="Friedrich I."/>
            <person name="Schneider D."/>
            <person name="Poehlein A."/>
            <person name="Hertel R."/>
            <person name="Daniel R."/>
        </authorList>
    </citation>
    <scope>NUCLEOTIDE SEQUENCE</scope>
</reference>
<gene>
    <name evidence="1" type="ORF">MARCHEWKA_02670</name>
</gene>
<organism evidence="1 2">
    <name type="scientific">Brevundimonas phage vB_BpoS-Marchewka</name>
    <dbReference type="NCBI Taxonomy" id="2948604"/>
    <lineage>
        <taxon>Viruses</taxon>
        <taxon>Duplodnaviria</taxon>
        <taxon>Heunggongvirae</taxon>
        <taxon>Uroviricota</taxon>
        <taxon>Caudoviricetes</taxon>
        <taxon>Jeanschmidtviridae</taxon>
        <taxon>Marchewkavirus</taxon>
        <taxon>Marchewkavirus marchewka</taxon>
    </lineage>
</organism>
<dbReference type="Proteomes" id="UP001056634">
    <property type="component" value="Segment"/>
</dbReference>
<sequence>MRYTPEQIAAQAQLVTDSLAEAAEHQARLNHMLTKNATPQKPGPKPALLNMYGKLTEHGEKVMFDMFESGDRDTDIAVHFDITPSAVHARRQRWASAQRKKKSLQPA</sequence>
<protein>
    <submittedName>
        <fullName evidence="1">Uncharacterized protein</fullName>
    </submittedName>
</protein>
<name>A0A9E7N2Q6_9CAUD</name>